<reference evidence="2" key="1">
    <citation type="submission" date="2020-11" db="EMBL/GenBank/DDBJ databases">
        <title>Whole-genome analyses of Nonomuraea sp. K274.</title>
        <authorList>
            <person name="Veyisoglu A."/>
        </authorList>
    </citation>
    <scope>NUCLEOTIDE SEQUENCE</scope>
    <source>
        <strain evidence="2">K274</strain>
    </source>
</reference>
<dbReference type="RefSeq" id="WP_195897572.1">
    <property type="nucleotide sequence ID" value="NZ_JADOGI010000071.1"/>
</dbReference>
<evidence type="ECO:0000256" key="1">
    <source>
        <dbReference type="SAM" id="MobiDB-lite"/>
    </source>
</evidence>
<protein>
    <submittedName>
        <fullName evidence="2">Uncharacterized protein</fullName>
    </submittedName>
</protein>
<proteinExistence type="predicted"/>
<organism evidence="2 3">
    <name type="scientific">Nonomuraea cypriaca</name>
    <dbReference type="NCBI Taxonomy" id="1187855"/>
    <lineage>
        <taxon>Bacteria</taxon>
        <taxon>Bacillati</taxon>
        <taxon>Actinomycetota</taxon>
        <taxon>Actinomycetes</taxon>
        <taxon>Streptosporangiales</taxon>
        <taxon>Streptosporangiaceae</taxon>
        <taxon>Nonomuraea</taxon>
    </lineage>
</organism>
<gene>
    <name evidence="2" type="ORF">ITP53_23420</name>
</gene>
<dbReference type="Proteomes" id="UP000605361">
    <property type="component" value="Unassembled WGS sequence"/>
</dbReference>
<dbReference type="EMBL" id="JADOGI010000071">
    <property type="protein sequence ID" value="MBF8188623.1"/>
    <property type="molecule type" value="Genomic_DNA"/>
</dbReference>
<name>A0A931AB54_9ACTN</name>
<feature type="region of interest" description="Disordered" evidence="1">
    <location>
        <begin position="1"/>
        <end position="39"/>
    </location>
</feature>
<sequence>MSEAPGAPGPTPADAPKEMRSSQHASVTINGPVSMGPSSAIGIADAMTGHVTRRREGRVPPRVVDDSCRRYARPDRYTEALDTLRDESPVIVLYGPDGHGKRTGALNLLRDLGGERRMVMLLPDLTELAGRDDYQKDTAYLVFDCPGEDAERGDSDVSLGALAGKIEATEGTHLVITSEREVSKLVPHFRWERPSPESILAAHEVGEAGVEPALLHEHSLADIVLFARNLASGMDPDKSLDGLDLALRRKVEEWFEGRPEPRDLLEAAALVFLDGLPEGVFEPLRDQLAAAVIPPPPDTEEPARPEALEPIRKRGERSLVTTPRRAVENGDAIPGQTQRCVEFKSEGYRTHVIAEFCNLYPQTFWEHLFEWLNEIVDDPDPEVRIRVSQGLALLAEYDFDGVRTHVLQPWSCGEHGWRAWTAARDVLSFMCMIDTAAPLARRTAIRWSRSKDELRRCAAAFAFSGGVGVLYPHDALRHLWLLWQQPETADSAATAIALLYLTLNDAGTGDDQVVLEELIARLRRFARGNMDTFQRTVDIAMDVLRIRYGERHVAAEHLAAREAAPLFGELLALLAVYRPRRTDAFSLIFDLLEVLDKEPEAAPGPLIAALKAALPLRERTPFASQFVLYATRRGAGHAPPFASLVTSIFQQECQ</sequence>
<dbReference type="InterPro" id="IPR016024">
    <property type="entry name" value="ARM-type_fold"/>
</dbReference>
<dbReference type="SUPFAM" id="SSF48371">
    <property type="entry name" value="ARM repeat"/>
    <property type="match status" value="1"/>
</dbReference>
<evidence type="ECO:0000313" key="3">
    <source>
        <dbReference type="Proteomes" id="UP000605361"/>
    </source>
</evidence>
<evidence type="ECO:0000313" key="2">
    <source>
        <dbReference type="EMBL" id="MBF8188623.1"/>
    </source>
</evidence>
<dbReference type="AlphaFoldDB" id="A0A931AB54"/>
<feature type="compositionally biased region" description="Polar residues" evidence="1">
    <location>
        <begin position="22"/>
        <end position="31"/>
    </location>
</feature>
<accession>A0A931AB54</accession>
<comment type="caution">
    <text evidence="2">The sequence shown here is derived from an EMBL/GenBank/DDBJ whole genome shotgun (WGS) entry which is preliminary data.</text>
</comment>
<keyword evidence="3" id="KW-1185">Reference proteome</keyword>